<dbReference type="PROSITE" id="PS50011">
    <property type="entry name" value="PROTEIN_KINASE_DOM"/>
    <property type="match status" value="1"/>
</dbReference>
<dbReference type="GO" id="GO:0004674">
    <property type="term" value="F:protein serine/threonine kinase activity"/>
    <property type="evidence" value="ECO:0007669"/>
    <property type="project" value="UniProtKB-KW"/>
</dbReference>
<dbReference type="CDD" id="cd06615">
    <property type="entry name" value="PKc_MEK"/>
    <property type="match status" value="1"/>
</dbReference>
<dbReference type="PANTHER" id="PTHR47448:SF1">
    <property type="entry name" value="SERINE_THREONINE-PROTEIN KINASE STE7 HOMOLOG"/>
    <property type="match status" value="1"/>
</dbReference>
<dbReference type="FunFam" id="3.30.200.20:FF:000100">
    <property type="entry name" value="Dual specificity mitogen-activated protein kinase kinase 1"/>
    <property type="match status" value="1"/>
</dbReference>
<keyword evidence="5 18" id="KW-0418">Kinase</keyword>
<dbReference type="EC" id="2.7.12.2" evidence="9"/>
<evidence type="ECO:0000256" key="11">
    <source>
        <dbReference type="ARBA" id="ARBA00049299"/>
    </source>
</evidence>
<evidence type="ECO:0000256" key="3">
    <source>
        <dbReference type="ARBA" id="ARBA00022679"/>
    </source>
</evidence>
<keyword evidence="4 13" id="KW-0547">Nucleotide-binding</keyword>
<feature type="compositionally biased region" description="Polar residues" evidence="15">
    <location>
        <begin position="21"/>
        <end position="32"/>
    </location>
</feature>
<dbReference type="PROSITE" id="PS00107">
    <property type="entry name" value="PROTEIN_KINASE_ATP"/>
    <property type="match status" value="1"/>
</dbReference>
<dbReference type="OrthoDB" id="10252354at2759"/>
<keyword evidence="1 14" id="KW-0723">Serine/threonine-protein kinase</keyword>
<keyword evidence="6 13" id="KW-0067">ATP-binding</keyword>
<dbReference type="SUPFAM" id="SSF56112">
    <property type="entry name" value="Protein kinase-like (PK-like)"/>
    <property type="match status" value="1"/>
</dbReference>
<comment type="similarity">
    <text evidence="8">Belongs to the protein kinase superfamily. STE Ser/Thr protein kinase family. MAP kinase kinase subfamily.</text>
</comment>
<feature type="domain" description="Protein kinase" evidence="16">
    <location>
        <begin position="71"/>
        <end position="362"/>
    </location>
</feature>
<protein>
    <recommendedName>
        <fullName evidence="9">mitogen-activated protein kinase kinase</fullName>
        <ecNumber evidence="9">2.7.12.2</ecNumber>
    </recommendedName>
</protein>
<dbReference type="InterPro" id="IPR017441">
    <property type="entry name" value="Protein_kinase_ATP_BS"/>
</dbReference>
<dbReference type="CTD" id="31872"/>
<dbReference type="InParanoid" id="A0A6P8YUI2"/>
<evidence type="ECO:0000256" key="1">
    <source>
        <dbReference type="ARBA" id="ARBA00022527"/>
    </source>
</evidence>
<dbReference type="PROSITE" id="PS00108">
    <property type="entry name" value="PROTEIN_KINASE_ST"/>
    <property type="match status" value="1"/>
</dbReference>
<evidence type="ECO:0000256" key="4">
    <source>
        <dbReference type="ARBA" id="ARBA00022741"/>
    </source>
</evidence>
<evidence type="ECO:0000256" key="10">
    <source>
        <dbReference type="ARBA" id="ARBA00049014"/>
    </source>
</evidence>
<dbReference type="PANTHER" id="PTHR47448">
    <property type="entry name" value="DUAL SPECIFICITY MITOGEN-ACTIVATED PROTEIN KINASE KINASE DSOR1-LIKE PROTEIN"/>
    <property type="match status" value="1"/>
</dbReference>
<dbReference type="SMART" id="SM00220">
    <property type="entry name" value="S_TKc"/>
    <property type="match status" value="1"/>
</dbReference>
<comment type="catalytic activity">
    <reaction evidence="12">
        <text>L-tyrosyl-[protein] + ATP = O-phospho-L-tyrosyl-[protein] + ADP + H(+)</text>
        <dbReference type="Rhea" id="RHEA:10596"/>
        <dbReference type="Rhea" id="RHEA-COMP:10136"/>
        <dbReference type="Rhea" id="RHEA-COMP:20101"/>
        <dbReference type="ChEBI" id="CHEBI:15378"/>
        <dbReference type="ChEBI" id="CHEBI:30616"/>
        <dbReference type="ChEBI" id="CHEBI:46858"/>
        <dbReference type="ChEBI" id="CHEBI:61978"/>
        <dbReference type="ChEBI" id="CHEBI:456216"/>
        <dbReference type="EC" id="2.7.12.2"/>
    </reaction>
</comment>
<feature type="region of interest" description="Disordered" evidence="15">
    <location>
        <begin position="1"/>
        <end position="32"/>
    </location>
</feature>
<evidence type="ECO:0000256" key="7">
    <source>
        <dbReference type="ARBA" id="ARBA00023137"/>
    </source>
</evidence>
<reference evidence="18" key="1">
    <citation type="submission" date="2025-08" db="UniProtKB">
        <authorList>
            <consortium name="RefSeq"/>
        </authorList>
    </citation>
    <scope>IDENTIFICATION</scope>
    <source>
        <tissue evidence="18">Total insect</tissue>
    </source>
</reference>
<proteinExistence type="inferred from homology"/>
<sequence>MSKNKLNLTLRPGSLEPLALTPQSENDSGQSSIDNIQERIEELNMNDTEKKRLENFLCQKSTIGELTDDDLEKLGELGAGNGGVVMKVRHKKSGYIMARKLIHLEVKPAIKKQIIRELKVLHQCNFPHIVGFYGAFYSDGEISICMEYMDGGSLDLILKKAGRIPEPILGSITLAVLKGLSYLRDKHAIMHRDVKPSNILVNSAGEIKICDFGVSGQLIDSMANSFVGTRSYMAPERLQGTHYSVQSDIWSLGLSLVEMAIGMYPIPPADAKTLAAIFGTVSGNIEEIAGTPPNNNSSGSSSSNGPRPMAIFELLDYIVNEPPPKLPAGLFSDAFKDFVERCLKKNPEERADLKSLMNHEWIKKADQERVEIASWVCQTMDLKPTTPTRMVPLSS</sequence>
<dbReference type="Gene3D" id="1.10.510.10">
    <property type="entry name" value="Transferase(Phosphotransferase) domain 1"/>
    <property type="match status" value="1"/>
</dbReference>
<comment type="catalytic activity">
    <reaction evidence="10">
        <text>L-seryl-[protein] + ATP = O-phospho-L-seryl-[protein] + ADP + H(+)</text>
        <dbReference type="Rhea" id="RHEA:17989"/>
        <dbReference type="Rhea" id="RHEA-COMP:9863"/>
        <dbReference type="Rhea" id="RHEA-COMP:11604"/>
        <dbReference type="ChEBI" id="CHEBI:15378"/>
        <dbReference type="ChEBI" id="CHEBI:29999"/>
        <dbReference type="ChEBI" id="CHEBI:30616"/>
        <dbReference type="ChEBI" id="CHEBI:83421"/>
        <dbReference type="ChEBI" id="CHEBI:456216"/>
        <dbReference type="EC" id="2.7.12.2"/>
    </reaction>
</comment>
<evidence type="ECO:0000256" key="6">
    <source>
        <dbReference type="ARBA" id="ARBA00022840"/>
    </source>
</evidence>
<keyword evidence="17" id="KW-1185">Reference proteome</keyword>
<dbReference type="GO" id="GO:0004713">
    <property type="term" value="F:protein tyrosine kinase activity"/>
    <property type="evidence" value="ECO:0007669"/>
    <property type="project" value="UniProtKB-KW"/>
</dbReference>
<evidence type="ECO:0000256" key="14">
    <source>
        <dbReference type="RuleBase" id="RU000304"/>
    </source>
</evidence>
<dbReference type="InterPro" id="IPR050915">
    <property type="entry name" value="MAP_kinase_kinase"/>
</dbReference>
<keyword evidence="7" id="KW-0829">Tyrosine-protein kinase</keyword>
<dbReference type="Gene3D" id="3.30.200.20">
    <property type="entry name" value="Phosphorylase Kinase, domain 1"/>
    <property type="match status" value="1"/>
</dbReference>
<evidence type="ECO:0000256" key="8">
    <source>
        <dbReference type="ARBA" id="ARBA00038035"/>
    </source>
</evidence>
<evidence type="ECO:0000256" key="13">
    <source>
        <dbReference type="PROSITE-ProRule" id="PRU10141"/>
    </source>
</evidence>
<dbReference type="InterPro" id="IPR000719">
    <property type="entry name" value="Prot_kinase_dom"/>
</dbReference>
<evidence type="ECO:0000256" key="12">
    <source>
        <dbReference type="ARBA" id="ARBA00051693"/>
    </source>
</evidence>
<dbReference type="Pfam" id="PF00069">
    <property type="entry name" value="Pkinase"/>
    <property type="match status" value="1"/>
</dbReference>
<dbReference type="Proteomes" id="UP000515158">
    <property type="component" value="Unplaced"/>
</dbReference>
<dbReference type="InterPro" id="IPR011009">
    <property type="entry name" value="Kinase-like_dom_sf"/>
</dbReference>
<dbReference type="RefSeq" id="XP_034240786.1">
    <property type="nucleotide sequence ID" value="XM_034384895.1"/>
</dbReference>
<evidence type="ECO:0000256" key="15">
    <source>
        <dbReference type="SAM" id="MobiDB-lite"/>
    </source>
</evidence>
<dbReference type="GO" id="GO:0005524">
    <property type="term" value="F:ATP binding"/>
    <property type="evidence" value="ECO:0007669"/>
    <property type="project" value="UniProtKB-UniRule"/>
</dbReference>
<dbReference type="FunFam" id="1.10.510.10:FF:000115">
    <property type="entry name" value="Dual specificity mitogen-activated protein kinase kinase 1"/>
    <property type="match status" value="1"/>
</dbReference>
<dbReference type="GeneID" id="117645021"/>
<dbReference type="GO" id="GO:0005829">
    <property type="term" value="C:cytosol"/>
    <property type="evidence" value="ECO:0007669"/>
    <property type="project" value="UniProtKB-ARBA"/>
</dbReference>
<dbReference type="AlphaFoldDB" id="A0A6P8YUI2"/>
<gene>
    <name evidence="18" type="primary">LOC117645021</name>
</gene>
<feature type="binding site" evidence="13">
    <location>
        <position position="100"/>
    </location>
    <ligand>
        <name>ATP</name>
        <dbReference type="ChEBI" id="CHEBI:30616"/>
    </ligand>
</feature>
<evidence type="ECO:0000256" key="5">
    <source>
        <dbReference type="ARBA" id="ARBA00022777"/>
    </source>
</evidence>
<evidence type="ECO:0000259" key="16">
    <source>
        <dbReference type="PROSITE" id="PS50011"/>
    </source>
</evidence>
<evidence type="ECO:0000256" key="9">
    <source>
        <dbReference type="ARBA" id="ARBA00038999"/>
    </source>
</evidence>
<dbReference type="InterPro" id="IPR008271">
    <property type="entry name" value="Ser/Thr_kinase_AS"/>
</dbReference>
<keyword evidence="3" id="KW-0808">Transferase</keyword>
<dbReference type="GO" id="GO:0004708">
    <property type="term" value="F:MAP kinase kinase activity"/>
    <property type="evidence" value="ECO:0007669"/>
    <property type="project" value="UniProtKB-EC"/>
</dbReference>
<comment type="catalytic activity">
    <reaction evidence="11">
        <text>L-threonyl-[protein] + ATP = O-phospho-L-threonyl-[protein] + ADP + H(+)</text>
        <dbReference type="Rhea" id="RHEA:46608"/>
        <dbReference type="Rhea" id="RHEA-COMP:11060"/>
        <dbReference type="Rhea" id="RHEA-COMP:11605"/>
        <dbReference type="ChEBI" id="CHEBI:15378"/>
        <dbReference type="ChEBI" id="CHEBI:30013"/>
        <dbReference type="ChEBI" id="CHEBI:30616"/>
        <dbReference type="ChEBI" id="CHEBI:61977"/>
        <dbReference type="ChEBI" id="CHEBI:456216"/>
        <dbReference type="EC" id="2.7.12.2"/>
    </reaction>
</comment>
<organism evidence="18">
    <name type="scientific">Thrips palmi</name>
    <name type="common">Melon thrips</name>
    <dbReference type="NCBI Taxonomy" id="161013"/>
    <lineage>
        <taxon>Eukaryota</taxon>
        <taxon>Metazoa</taxon>
        <taxon>Ecdysozoa</taxon>
        <taxon>Arthropoda</taxon>
        <taxon>Hexapoda</taxon>
        <taxon>Insecta</taxon>
        <taxon>Pterygota</taxon>
        <taxon>Neoptera</taxon>
        <taxon>Paraneoptera</taxon>
        <taxon>Thysanoptera</taxon>
        <taxon>Terebrantia</taxon>
        <taxon>Thripoidea</taxon>
        <taxon>Thripidae</taxon>
        <taxon>Thrips</taxon>
    </lineage>
</organism>
<accession>A0A6P8YUI2</accession>
<dbReference type="KEGG" id="tpal:117645021"/>
<name>A0A6P8YUI2_THRPL</name>
<dbReference type="FunCoup" id="A0A6P8YUI2">
    <property type="interactions" value="1437"/>
</dbReference>
<evidence type="ECO:0000313" key="18">
    <source>
        <dbReference type="RefSeq" id="XP_034240786.1"/>
    </source>
</evidence>
<evidence type="ECO:0000256" key="2">
    <source>
        <dbReference type="ARBA" id="ARBA00022553"/>
    </source>
</evidence>
<keyword evidence="2" id="KW-0597">Phosphoprotein</keyword>
<evidence type="ECO:0000313" key="17">
    <source>
        <dbReference type="Proteomes" id="UP000515158"/>
    </source>
</evidence>